<proteinExistence type="predicted"/>
<keyword evidence="3" id="KW-1185">Reference proteome</keyword>
<dbReference type="SUPFAM" id="SSF53098">
    <property type="entry name" value="Ribonuclease H-like"/>
    <property type="match status" value="1"/>
</dbReference>
<evidence type="ECO:0000313" key="2">
    <source>
        <dbReference type="EMBL" id="KAJ9561529.1"/>
    </source>
</evidence>
<dbReference type="EMBL" id="JARYMX010000002">
    <property type="protein sequence ID" value="KAJ9561529.1"/>
    <property type="molecule type" value="Genomic_DNA"/>
</dbReference>
<organism evidence="2 3">
    <name type="scientific">Centaurea solstitialis</name>
    <name type="common">yellow star-thistle</name>
    <dbReference type="NCBI Taxonomy" id="347529"/>
    <lineage>
        <taxon>Eukaryota</taxon>
        <taxon>Viridiplantae</taxon>
        <taxon>Streptophyta</taxon>
        <taxon>Embryophyta</taxon>
        <taxon>Tracheophyta</taxon>
        <taxon>Spermatophyta</taxon>
        <taxon>Magnoliopsida</taxon>
        <taxon>eudicotyledons</taxon>
        <taxon>Gunneridae</taxon>
        <taxon>Pentapetalae</taxon>
        <taxon>asterids</taxon>
        <taxon>campanulids</taxon>
        <taxon>Asterales</taxon>
        <taxon>Asteraceae</taxon>
        <taxon>Carduoideae</taxon>
        <taxon>Cardueae</taxon>
        <taxon>Centaureinae</taxon>
        <taxon>Centaurea</taxon>
    </lineage>
</organism>
<dbReference type="InterPro" id="IPR008906">
    <property type="entry name" value="HATC_C_dom"/>
</dbReference>
<dbReference type="Proteomes" id="UP001172457">
    <property type="component" value="Chromosome 2"/>
</dbReference>
<accession>A0AA38WS56</accession>
<reference evidence="2" key="1">
    <citation type="submission" date="2023-03" db="EMBL/GenBank/DDBJ databases">
        <title>Chromosome-scale reference genome and RAD-based genetic map of yellow starthistle (Centaurea solstitialis) reveal putative structural variation and QTLs associated with invader traits.</title>
        <authorList>
            <person name="Reatini B."/>
            <person name="Cang F.A."/>
            <person name="Jiang Q."/>
            <person name="Mckibben M.T.W."/>
            <person name="Barker M.S."/>
            <person name="Rieseberg L.H."/>
            <person name="Dlugosch K.M."/>
        </authorList>
    </citation>
    <scope>NUCLEOTIDE SEQUENCE</scope>
    <source>
        <strain evidence="2">CAN-66</strain>
        <tissue evidence="2">Leaf</tissue>
    </source>
</reference>
<evidence type="ECO:0000313" key="3">
    <source>
        <dbReference type="Proteomes" id="UP001172457"/>
    </source>
</evidence>
<comment type="caution">
    <text evidence="2">The sequence shown here is derived from an EMBL/GenBank/DDBJ whole genome shotgun (WGS) entry which is preliminary data.</text>
</comment>
<dbReference type="InterPro" id="IPR012337">
    <property type="entry name" value="RNaseH-like_sf"/>
</dbReference>
<dbReference type="GO" id="GO:0046983">
    <property type="term" value="F:protein dimerization activity"/>
    <property type="evidence" value="ECO:0007669"/>
    <property type="project" value="InterPro"/>
</dbReference>
<gene>
    <name evidence="2" type="ORF">OSB04_006689</name>
</gene>
<evidence type="ECO:0000259" key="1">
    <source>
        <dbReference type="Pfam" id="PF05699"/>
    </source>
</evidence>
<dbReference type="AlphaFoldDB" id="A0AA38WS56"/>
<name>A0AA38WS56_9ASTR</name>
<feature type="domain" description="HAT C-terminal dimerisation" evidence="1">
    <location>
        <begin position="1"/>
        <end position="39"/>
    </location>
</feature>
<protein>
    <recommendedName>
        <fullName evidence="1">HAT C-terminal dimerisation domain-containing protein</fullName>
    </recommendedName>
</protein>
<dbReference type="Pfam" id="PF05699">
    <property type="entry name" value="Dimer_Tnp_hAT"/>
    <property type="match status" value="1"/>
</dbReference>
<sequence>MARDVHAIPISTVTSEATFSARGRVIDPYRPTLAPEMKEEVPDEVLLPEIMMEGIRKKIERIQKKIYWIKKKIYRGSRRRKTKLKGRNWECDNIDREKG</sequence>